<dbReference type="EMBL" id="NPEU01000034">
    <property type="protein sequence ID" value="RAI40722.1"/>
    <property type="molecule type" value="Genomic_DNA"/>
</dbReference>
<dbReference type="Proteomes" id="UP000248863">
    <property type="component" value="Unassembled WGS sequence"/>
</dbReference>
<dbReference type="RefSeq" id="WP_111356112.1">
    <property type="nucleotide sequence ID" value="NZ_NHSK01000156.1"/>
</dbReference>
<evidence type="ECO:0000313" key="3">
    <source>
        <dbReference type="EMBL" id="RAI40722.1"/>
    </source>
</evidence>
<dbReference type="NCBIfam" id="TIGR02675">
    <property type="entry name" value="tape_meas_nterm"/>
    <property type="match status" value="1"/>
</dbReference>
<evidence type="ECO:0000256" key="1">
    <source>
        <dbReference type="SAM" id="Coils"/>
    </source>
</evidence>
<evidence type="ECO:0000259" key="2">
    <source>
        <dbReference type="Pfam" id="PF20155"/>
    </source>
</evidence>
<dbReference type="OrthoDB" id="38641at2"/>
<dbReference type="Pfam" id="PF20155">
    <property type="entry name" value="TMP_3"/>
    <property type="match status" value="1"/>
</dbReference>
<reference evidence="3 4" key="1">
    <citation type="submission" date="2017-07" db="EMBL/GenBank/DDBJ databases">
        <title>Draft Genome Sequences of Select Purple Nonsulfur Bacteria.</title>
        <authorList>
            <person name="Lasarre B."/>
            <person name="Mckinlay J.B."/>
        </authorList>
    </citation>
    <scope>NUCLEOTIDE SEQUENCE [LARGE SCALE GENOMIC DNA]</scope>
    <source>
        <strain evidence="3 4">DSM 11907</strain>
    </source>
</reference>
<dbReference type="InterPro" id="IPR013491">
    <property type="entry name" value="Tape_meas_N"/>
</dbReference>
<feature type="domain" description="Tape measure protein N-terminal" evidence="2">
    <location>
        <begin position="98"/>
        <end position="289"/>
    </location>
</feature>
<sequence length="661" mass="69735">MAEVQIARLVASFEANSRKFDSSIRKIEADSRRTAALLKQHFGPSARTFDGLGASALRADAVLTRLRQSLNQSAERGMAAAAVFRRLAAAVGVALTVREVVQSADAWQQYANKMAGAGAPAEKVNDQLNELVAVALRTRTGLEPVVDLFSKLTLAAEQYGLSAAQATRITETVSKAMKVGGASVAEQSSAILQLSQAIGSGVLQGDELRSLRENAPLLTKALAKELGVTTGKLKQLGEEGKLTGDVILRAMLKASSEIDAAFGKTVPTVADAFTNAKTAFTALVGEFDKGAGITRQISEALTGTGAKMEELKAGAQGWGAYLAQEAENALKKVKPLYDLLNKLGELTPISIAISTLRDNTSEAERGKAMLRRGLGKPLATKPEEVAAFYDMSGAPGEIKKPPKDTKKIDDEIKSVERRTAALQVETEVVGKSVREAERARTIHELLAEAKKNEIPVSDELRAKIEAVGTAYAEQAAKLDEARKAHEKLEDAQREMASASAEFAKGFLYDMRAGVSATEALGNALERLAERMMDRMIDQTFMSLLGPTSAGGAGGGGAGGGILSLITTLFKGFAGGGLVHGPGSSTSDSVPARLSRGEYVVNAAATRRSLPLLEAINSGGRLAAFASGGLVEPRRLSPGLAAFGETCLTVQPPRRYTIEVTR</sequence>
<dbReference type="AlphaFoldDB" id="A0A327KTR6"/>
<evidence type="ECO:0000313" key="4">
    <source>
        <dbReference type="Proteomes" id="UP000248863"/>
    </source>
</evidence>
<keyword evidence="4" id="KW-1185">Reference proteome</keyword>
<organism evidence="3 4">
    <name type="scientific">Rhodoplanes elegans</name>
    <dbReference type="NCBI Taxonomy" id="29408"/>
    <lineage>
        <taxon>Bacteria</taxon>
        <taxon>Pseudomonadati</taxon>
        <taxon>Pseudomonadota</taxon>
        <taxon>Alphaproteobacteria</taxon>
        <taxon>Hyphomicrobiales</taxon>
        <taxon>Nitrobacteraceae</taxon>
        <taxon>Rhodoplanes</taxon>
    </lineage>
</organism>
<gene>
    <name evidence="3" type="ORF">CH338_05390</name>
</gene>
<name>A0A327KTR6_9BRAD</name>
<protein>
    <recommendedName>
        <fullName evidence="2">Tape measure protein N-terminal domain-containing protein</fullName>
    </recommendedName>
</protein>
<proteinExistence type="predicted"/>
<comment type="caution">
    <text evidence="3">The sequence shown here is derived from an EMBL/GenBank/DDBJ whole genome shotgun (WGS) entry which is preliminary data.</text>
</comment>
<keyword evidence="1" id="KW-0175">Coiled coil</keyword>
<accession>A0A327KTR6</accession>
<feature type="coiled-coil region" evidence="1">
    <location>
        <begin position="471"/>
        <end position="501"/>
    </location>
</feature>